<accession>A0A151NDX7</accession>
<keyword evidence="3" id="KW-1185">Reference proteome</keyword>
<feature type="region of interest" description="Disordered" evidence="1">
    <location>
        <begin position="154"/>
        <end position="179"/>
    </location>
</feature>
<name>A0A151NDX7_ALLMI</name>
<evidence type="ECO:0000256" key="1">
    <source>
        <dbReference type="SAM" id="MobiDB-lite"/>
    </source>
</evidence>
<proteinExistence type="predicted"/>
<feature type="compositionally biased region" description="Polar residues" evidence="1">
    <location>
        <begin position="360"/>
        <end position="370"/>
    </location>
</feature>
<protein>
    <submittedName>
        <fullName evidence="2">Uncharacterized protein</fullName>
    </submittedName>
</protein>
<evidence type="ECO:0000313" key="3">
    <source>
        <dbReference type="Proteomes" id="UP000050525"/>
    </source>
</evidence>
<feature type="region of interest" description="Disordered" evidence="1">
    <location>
        <begin position="1"/>
        <end position="32"/>
    </location>
</feature>
<feature type="compositionally biased region" description="Gly residues" evidence="1">
    <location>
        <begin position="371"/>
        <end position="380"/>
    </location>
</feature>
<feature type="compositionally biased region" description="Polar residues" evidence="1">
    <location>
        <begin position="125"/>
        <end position="134"/>
    </location>
</feature>
<sequence length="401" mass="43133">MKTSSREKPKTVARWKKQSEEGGRSFSCMSGKGPQAKVWVEDDCWQGPAERERGRREERCRFVPGKGAVHEDGFQRSGIVLFRGRRQPHLTSATAGPGSVVTPIGGKEEGLISEAKGRSVRCPEGQQTSAQQRSIPHGRMDRLRWMLRRRSAKVVSVGAESSREPGQEDLGPTCHDDEGPIKARRWLCPSCCQTKRAAPGTRRNEETKPTTSRTKWRWPWVRLGKQEPAAEHRQAEELRSSPPMSSGNLEPNPAGPQQEAAPCAARDEGPYSLGESCTSPSLSCSSSWDDSHSNLESGTTSPSHGSSLGDSSSSLESRNASPSPNSFSGDSDSSLESQNTSSSSSSSSSSEDTHSSLQSGTTPAPGTSRTGEGGCWGPGGLRAIHSVRLIGRFKICTGGSR</sequence>
<feature type="compositionally biased region" description="Basic and acidic residues" evidence="1">
    <location>
        <begin position="224"/>
        <end position="239"/>
    </location>
</feature>
<feature type="region of interest" description="Disordered" evidence="1">
    <location>
        <begin position="114"/>
        <end position="140"/>
    </location>
</feature>
<comment type="caution">
    <text evidence="2">The sequence shown here is derived from an EMBL/GenBank/DDBJ whole genome shotgun (WGS) entry which is preliminary data.</text>
</comment>
<dbReference type="AlphaFoldDB" id="A0A151NDX7"/>
<feature type="region of interest" description="Disordered" evidence="1">
    <location>
        <begin position="194"/>
        <end position="380"/>
    </location>
</feature>
<gene>
    <name evidence="2" type="ORF">Y1Q_0000923</name>
</gene>
<feature type="compositionally biased region" description="Low complexity" evidence="1">
    <location>
        <begin position="275"/>
        <end position="359"/>
    </location>
</feature>
<feature type="compositionally biased region" description="Basic and acidic residues" evidence="1">
    <location>
        <begin position="1"/>
        <end position="10"/>
    </location>
</feature>
<reference evidence="2 3" key="1">
    <citation type="journal article" date="2012" name="Genome Biol.">
        <title>Sequencing three crocodilian genomes to illuminate the evolution of archosaurs and amniotes.</title>
        <authorList>
            <person name="St John J.A."/>
            <person name="Braun E.L."/>
            <person name="Isberg S.R."/>
            <person name="Miles L.G."/>
            <person name="Chong A.Y."/>
            <person name="Gongora J."/>
            <person name="Dalzell P."/>
            <person name="Moran C."/>
            <person name="Bed'hom B."/>
            <person name="Abzhanov A."/>
            <person name="Burgess S.C."/>
            <person name="Cooksey A.M."/>
            <person name="Castoe T.A."/>
            <person name="Crawford N.G."/>
            <person name="Densmore L.D."/>
            <person name="Drew J.C."/>
            <person name="Edwards S.V."/>
            <person name="Faircloth B.C."/>
            <person name="Fujita M.K."/>
            <person name="Greenwold M.J."/>
            <person name="Hoffmann F.G."/>
            <person name="Howard J.M."/>
            <person name="Iguchi T."/>
            <person name="Janes D.E."/>
            <person name="Khan S.Y."/>
            <person name="Kohno S."/>
            <person name="de Koning A.J."/>
            <person name="Lance S.L."/>
            <person name="McCarthy F.M."/>
            <person name="McCormack J.E."/>
            <person name="Merchant M.E."/>
            <person name="Peterson D.G."/>
            <person name="Pollock D.D."/>
            <person name="Pourmand N."/>
            <person name="Raney B.J."/>
            <person name="Roessler K.A."/>
            <person name="Sanford J.R."/>
            <person name="Sawyer R.H."/>
            <person name="Schmidt C.J."/>
            <person name="Triplett E.W."/>
            <person name="Tuberville T.D."/>
            <person name="Venegas-Anaya M."/>
            <person name="Howard J.T."/>
            <person name="Jarvis E.D."/>
            <person name="Guillette L.J.Jr."/>
            <person name="Glenn T.C."/>
            <person name="Green R.E."/>
            <person name="Ray D.A."/>
        </authorList>
    </citation>
    <scope>NUCLEOTIDE SEQUENCE [LARGE SCALE GENOMIC DNA]</scope>
    <source>
        <strain evidence="2">KSC_2009_1</strain>
    </source>
</reference>
<dbReference type="Proteomes" id="UP000050525">
    <property type="component" value="Unassembled WGS sequence"/>
</dbReference>
<dbReference type="EMBL" id="AKHW03003207">
    <property type="protein sequence ID" value="KYO35008.1"/>
    <property type="molecule type" value="Genomic_DNA"/>
</dbReference>
<evidence type="ECO:0000313" key="2">
    <source>
        <dbReference type="EMBL" id="KYO35008.1"/>
    </source>
</evidence>
<organism evidence="2 3">
    <name type="scientific">Alligator mississippiensis</name>
    <name type="common">American alligator</name>
    <dbReference type="NCBI Taxonomy" id="8496"/>
    <lineage>
        <taxon>Eukaryota</taxon>
        <taxon>Metazoa</taxon>
        <taxon>Chordata</taxon>
        <taxon>Craniata</taxon>
        <taxon>Vertebrata</taxon>
        <taxon>Euteleostomi</taxon>
        <taxon>Archelosauria</taxon>
        <taxon>Archosauria</taxon>
        <taxon>Crocodylia</taxon>
        <taxon>Alligatoridae</taxon>
        <taxon>Alligatorinae</taxon>
        <taxon>Alligator</taxon>
    </lineage>
</organism>